<evidence type="ECO:0000256" key="1">
    <source>
        <dbReference type="SAM" id="Phobius"/>
    </source>
</evidence>
<evidence type="ECO:0008006" key="4">
    <source>
        <dbReference type="Google" id="ProtNLM"/>
    </source>
</evidence>
<organism evidence="2 3">
    <name type="scientific">Lactuca sativa</name>
    <name type="common">Garden lettuce</name>
    <dbReference type="NCBI Taxonomy" id="4236"/>
    <lineage>
        <taxon>Eukaryota</taxon>
        <taxon>Viridiplantae</taxon>
        <taxon>Streptophyta</taxon>
        <taxon>Embryophyta</taxon>
        <taxon>Tracheophyta</taxon>
        <taxon>Spermatophyta</taxon>
        <taxon>Magnoliopsida</taxon>
        <taxon>eudicotyledons</taxon>
        <taxon>Gunneridae</taxon>
        <taxon>Pentapetalae</taxon>
        <taxon>asterids</taxon>
        <taxon>campanulids</taxon>
        <taxon>Asterales</taxon>
        <taxon>Asteraceae</taxon>
        <taxon>Cichorioideae</taxon>
        <taxon>Cichorieae</taxon>
        <taxon>Lactucinae</taxon>
        <taxon>Lactuca</taxon>
    </lineage>
</organism>
<evidence type="ECO:0000313" key="2">
    <source>
        <dbReference type="EMBL" id="KAJ0186985.1"/>
    </source>
</evidence>
<keyword evidence="3" id="KW-1185">Reference proteome</keyword>
<accession>A0A9R1WQK3</accession>
<keyword evidence="1" id="KW-1133">Transmembrane helix</keyword>
<protein>
    <recommendedName>
        <fullName evidence="4">Transmembrane protein</fullName>
    </recommendedName>
</protein>
<proteinExistence type="predicted"/>
<dbReference type="Proteomes" id="UP000235145">
    <property type="component" value="Unassembled WGS sequence"/>
</dbReference>
<sequence length="82" mass="9712">MRICKHGSKKDNFFYHISLSQIFKLLNLLMFPMMLVLLGDRMLTGLSMILDIRKVLRLVLRERMNPISLGHSIPRPRLWLSF</sequence>
<keyword evidence="1" id="KW-0812">Transmembrane</keyword>
<name>A0A9R1WQK3_LACSA</name>
<dbReference type="AlphaFoldDB" id="A0A9R1WQK3"/>
<keyword evidence="1" id="KW-0472">Membrane</keyword>
<evidence type="ECO:0000313" key="3">
    <source>
        <dbReference type="Proteomes" id="UP000235145"/>
    </source>
</evidence>
<comment type="caution">
    <text evidence="2">The sequence shown here is derived from an EMBL/GenBank/DDBJ whole genome shotgun (WGS) entry which is preliminary data.</text>
</comment>
<reference evidence="2 3" key="1">
    <citation type="journal article" date="2017" name="Nat. Commun.">
        <title>Genome assembly with in vitro proximity ligation data and whole-genome triplication in lettuce.</title>
        <authorList>
            <person name="Reyes-Chin-Wo S."/>
            <person name="Wang Z."/>
            <person name="Yang X."/>
            <person name="Kozik A."/>
            <person name="Arikit S."/>
            <person name="Song C."/>
            <person name="Xia L."/>
            <person name="Froenicke L."/>
            <person name="Lavelle D.O."/>
            <person name="Truco M.J."/>
            <person name="Xia R."/>
            <person name="Zhu S."/>
            <person name="Xu C."/>
            <person name="Xu H."/>
            <person name="Xu X."/>
            <person name="Cox K."/>
            <person name="Korf I."/>
            <person name="Meyers B.C."/>
            <person name="Michelmore R.W."/>
        </authorList>
    </citation>
    <scope>NUCLEOTIDE SEQUENCE [LARGE SCALE GENOMIC DNA]</scope>
    <source>
        <strain evidence="3">cv. Salinas</strain>
        <tissue evidence="2">Seedlings</tissue>
    </source>
</reference>
<gene>
    <name evidence="2" type="ORF">LSAT_V11C900478750</name>
</gene>
<feature type="transmembrane region" description="Helical" evidence="1">
    <location>
        <begin position="12"/>
        <end position="38"/>
    </location>
</feature>
<dbReference type="EMBL" id="NBSK02000009">
    <property type="protein sequence ID" value="KAJ0186985.1"/>
    <property type="molecule type" value="Genomic_DNA"/>
</dbReference>